<dbReference type="STRING" id="4572.M7YAM4"/>
<evidence type="ECO:0000256" key="2">
    <source>
        <dbReference type="ARBA" id="ARBA00009540"/>
    </source>
</evidence>
<dbReference type="eggNOG" id="KOG2372">
    <property type="taxonomic scope" value="Eukaryota"/>
</dbReference>
<evidence type="ECO:0000256" key="3">
    <source>
        <dbReference type="ARBA" id="ARBA00023128"/>
    </source>
</evidence>
<dbReference type="AlphaFoldDB" id="M7YAM4"/>
<evidence type="ECO:0000313" key="7">
    <source>
        <dbReference type="EMBL" id="EMS47158.1"/>
    </source>
</evidence>
<dbReference type="InterPro" id="IPR006571">
    <property type="entry name" value="TLDc_dom"/>
</dbReference>
<feature type="region of interest" description="Disordered" evidence="5">
    <location>
        <begin position="144"/>
        <end position="177"/>
    </location>
</feature>
<gene>
    <name evidence="7" type="ORF">TRIUR3_17313</name>
</gene>
<feature type="region of interest" description="Disordered" evidence="5">
    <location>
        <begin position="206"/>
        <end position="225"/>
    </location>
</feature>
<accession>M7YAM4</accession>
<feature type="domain" description="TLDc" evidence="6">
    <location>
        <begin position="289"/>
        <end position="452"/>
    </location>
</feature>
<reference evidence="7" key="1">
    <citation type="journal article" date="2013" name="Nature">
        <title>Draft genome of the wheat A-genome progenitor Triticum urartu.</title>
        <authorList>
            <person name="Ling H.Q."/>
            <person name="Zhao S."/>
            <person name="Liu D."/>
            <person name="Wang J."/>
            <person name="Sun H."/>
            <person name="Zhang C."/>
            <person name="Fan H."/>
            <person name="Li D."/>
            <person name="Dong L."/>
            <person name="Tao Y."/>
            <person name="Gao C."/>
            <person name="Wu H."/>
            <person name="Li Y."/>
            <person name="Cui Y."/>
            <person name="Guo X."/>
            <person name="Zheng S."/>
            <person name="Wang B."/>
            <person name="Yu K."/>
            <person name="Liang Q."/>
            <person name="Yang W."/>
            <person name="Lou X."/>
            <person name="Chen J."/>
            <person name="Feng M."/>
            <person name="Jian J."/>
            <person name="Zhang X."/>
            <person name="Luo G."/>
            <person name="Jiang Y."/>
            <person name="Liu J."/>
            <person name="Wang Z."/>
            <person name="Sha Y."/>
            <person name="Zhang B."/>
            <person name="Wu H."/>
            <person name="Tang D."/>
            <person name="Shen Q."/>
            <person name="Xue P."/>
            <person name="Zou S."/>
            <person name="Wang X."/>
            <person name="Liu X."/>
            <person name="Wang F."/>
            <person name="Yang Y."/>
            <person name="An X."/>
            <person name="Dong Z."/>
            <person name="Zhang K."/>
            <person name="Zhang X."/>
            <person name="Luo M.C."/>
            <person name="Dvorak J."/>
            <person name="Tong Y."/>
            <person name="Wang J."/>
            <person name="Yang H."/>
            <person name="Li Z."/>
            <person name="Wang D."/>
            <person name="Zhang A."/>
            <person name="Wang J."/>
        </authorList>
    </citation>
    <scope>NUCLEOTIDE SEQUENCE</scope>
</reference>
<dbReference type="SMART" id="SM00584">
    <property type="entry name" value="TLDc"/>
    <property type="match status" value="1"/>
</dbReference>
<sequence length="509" mass="56655">MRHLSNIDEGSFKGKRWRWPLCIKKRTSIHLVLAIVELILNGKPKWTHLVADLKASKKRNDGSSSHQSIRLDGEEEDVVVENGRTTVPKDNRLFDEYAKKWLVGMKKEINECREYEAVRAAMATVEQEARMQPEQEAMMAAEQAAWMEADEEQEKSEDDKDSDHNSDNPDGPDTSSFRAFMISFLSPSSSFNDSREIIPEQSEEMGYPTLTPVGKTNKGKTGLLSRGKHSIGKIINKAARMSGFKQSSEPKIDKEVVNHAESVAPALELEGPNEVNSLTNMPVMSEPSVLLSETMRSTLYSSLPILAQGRSWVLLYSTLRHGISLSTLYRRSLLCPGYSLLVVGDRKGAVFGGLVEAPLQPTSTKKYQGTNNCFVFTNLHSDPAIYRPTGANKYYTVCSADYLALGGGGHFALYLDSDLLSGSSSNSETFNNQCLSHSPDFAVKDVELWGFVYPSRYAEMLKLCSTEKPGWNKLTGGCSNYSGKCTASFSCLHKNETDSWEYAWNIKND</sequence>
<dbReference type="Pfam" id="PF07534">
    <property type="entry name" value="TLD"/>
    <property type="match status" value="1"/>
</dbReference>
<dbReference type="PANTHER" id="PTHR23354">
    <property type="entry name" value="NUCLEOLAR PROTEIN 7/ESTROGEN RECEPTOR COACTIVATOR-RELATED"/>
    <property type="match status" value="1"/>
</dbReference>
<dbReference type="PANTHER" id="PTHR23354:SF62">
    <property type="entry name" value="MUSTARD, ISOFORM V"/>
    <property type="match status" value="1"/>
</dbReference>
<evidence type="ECO:0000256" key="4">
    <source>
        <dbReference type="ARBA" id="ARBA00040604"/>
    </source>
</evidence>
<dbReference type="OMA" id="TGGCSNY"/>
<feature type="compositionally biased region" description="Basic and acidic residues" evidence="5">
    <location>
        <begin position="157"/>
        <end position="167"/>
    </location>
</feature>
<protein>
    <recommendedName>
        <fullName evidence="4">Oxidation resistance protein 1</fullName>
    </recommendedName>
</protein>
<dbReference type="GO" id="GO:0005739">
    <property type="term" value="C:mitochondrion"/>
    <property type="evidence" value="ECO:0007669"/>
    <property type="project" value="UniProtKB-SubCell"/>
</dbReference>
<keyword evidence="3" id="KW-0496">Mitochondrion</keyword>
<feature type="region of interest" description="Disordered" evidence="5">
    <location>
        <begin position="56"/>
        <end position="75"/>
    </location>
</feature>
<evidence type="ECO:0000256" key="1">
    <source>
        <dbReference type="ARBA" id="ARBA00004173"/>
    </source>
</evidence>
<comment type="subcellular location">
    <subcellularLocation>
        <location evidence="1">Mitochondrion</location>
    </subcellularLocation>
</comment>
<dbReference type="PROSITE" id="PS51886">
    <property type="entry name" value="TLDC"/>
    <property type="match status" value="1"/>
</dbReference>
<evidence type="ECO:0000259" key="6">
    <source>
        <dbReference type="PROSITE" id="PS51886"/>
    </source>
</evidence>
<dbReference type="EMBL" id="KD265059">
    <property type="protein sequence ID" value="EMS47158.1"/>
    <property type="molecule type" value="Genomic_DNA"/>
</dbReference>
<proteinExistence type="inferred from homology"/>
<comment type="similarity">
    <text evidence="2">Belongs to the OXR1 family.</text>
</comment>
<organism evidence="7">
    <name type="scientific">Triticum urartu</name>
    <name type="common">Red wild einkorn</name>
    <name type="synonym">Crithodium urartu</name>
    <dbReference type="NCBI Taxonomy" id="4572"/>
    <lineage>
        <taxon>Eukaryota</taxon>
        <taxon>Viridiplantae</taxon>
        <taxon>Streptophyta</taxon>
        <taxon>Embryophyta</taxon>
        <taxon>Tracheophyta</taxon>
        <taxon>Spermatophyta</taxon>
        <taxon>Magnoliopsida</taxon>
        <taxon>Liliopsida</taxon>
        <taxon>Poales</taxon>
        <taxon>Poaceae</taxon>
        <taxon>BOP clade</taxon>
        <taxon>Pooideae</taxon>
        <taxon>Triticodae</taxon>
        <taxon>Triticeae</taxon>
        <taxon>Triticinae</taxon>
        <taxon>Triticum</taxon>
    </lineage>
</organism>
<name>M7YAM4_TRIUA</name>
<evidence type="ECO:0000256" key="5">
    <source>
        <dbReference type="SAM" id="MobiDB-lite"/>
    </source>
</evidence>